<dbReference type="PANTHER" id="PTHR11783">
    <property type="entry name" value="SULFOTRANSFERASE SULT"/>
    <property type="match status" value="1"/>
</dbReference>
<dbReference type="SUPFAM" id="SSF52540">
    <property type="entry name" value="P-loop containing nucleoside triphosphate hydrolases"/>
    <property type="match status" value="1"/>
</dbReference>
<protein>
    <submittedName>
        <fullName evidence="5">Sulfotransferase 1A4</fullName>
    </submittedName>
</protein>
<comment type="caution">
    <text evidence="5">The sequence shown here is derived from an EMBL/GenBank/DDBJ whole genome shotgun (WGS) entry which is preliminary data.</text>
</comment>
<accession>A0A8J4Y0L4</accession>
<dbReference type="InterPro" id="IPR027417">
    <property type="entry name" value="P-loop_NTPase"/>
</dbReference>
<dbReference type="Proteomes" id="UP000770661">
    <property type="component" value="Unassembled WGS sequence"/>
</dbReference>
<evidence type="ECO:0000259" key="4">
    <source>
        <dbReference type="Pfam" id="PF00685"/>
    </source>
</evidence>
<evidence type="ECO:0000313" key="6">
    <source>
        <dbReference type="Proteomes" id="UP000770661"/>
    </source>
</evidence>
<comment type="similarity">
    <text evidence="1">Belongs to the sulfotransferase 1 family.</text>
</comment>
<feature type="region of interest" description="Disordered" evidence="3">
    <location>
        <begin position="150"/>
        <end position="175"/>
    </location>
</feature>
<proteinExistence type="inferred from homology"/>
<dbReference type="Pfam" id="PF00685">
    <property type="entry name" value="Sulfotransfer_1"/>
    <property type="match status" value="1"/>
</dbReference>
<gene>
    <name evidence="5" type="primary">SULT1A4_2</name>
    <name evidence="5" type="ORF">GWK47_051776</name>
</gene>
<keyword evidence="6" id="KW-1185">Reference proteome</keyword>
<evidence type="ECO:0000256" key="1">
    <source>
        <dbReference type="ARBA" id="ARBA00005771"/>
    </source>
</evidence>
<name>A0A8J4Y0L4_CHIOP</name>
<dbReference type="AlphaFoldDB" id="A0A8J4Y0L4"/>
<dbReference type="EMBL" id="JACEEZ010015474">
    <property type="protein sequence ID" value="KAG0718795.1"/>
    <property type="molecule type" value="Genomic_DNA"/>
</dbReference>
<feature type="domain" description="Sulfotransferase" evidence="4">
    <location>
        <begin position="98"/>
        <end position="136"/>
    </location>
</feature>
<dbReference type="OrthoDB" id="205623at2759"/>
<dbReference type="InterPro" id="IPR000863">
    <property type="entry name" value="Sulfotransferase_dom"/>
</dbReference>
<reference evidence="5" key="1">
    <citation type="submission" date="2020-07" db="EMBL/GenBank/DDBJ databases">
        <title>The High-quality genome of the commercially important snow crab, Chionoecetes opilio.</title>
        <authorList>
            <person name="Jeong J.-H."/>
            <person name="Ryu S."/>
        </authorList>
    </citation>
    <scope>NUCLEOTIDE SEQUENCE</scope>
    <source>
        <strain evidence="5">MADBK_172401_WGS</strain>
        <tissue evidence="5">Digestive gland</tissue>
    </source>
</reference>
<evidence type="ECO:0000313" key="5">
    <source>
        <dbReference type="EMBL" id="KAG0718795.1"/>
    </source>
</evidence>
<evidence type="ECO:0000256" key="2">
    <source>
        <dbReference type="ARBA" id="ARBA00022679"/>
    </source>
</evidence>
<sequence length="351" mass="38999">MMRAARLDSLVVDYFDGDGGMMDDKNPFIQAFKKCCPGRNPADGVNWQLAECIKEPRTIKTHLPFSLVTPSLLDTCKVSNDKQWQLDVNPPEARWALVVYVARNPKDMVVSYHHHSRIINLHGFDGTLDDFVQYFEFTCNKVSSLQARSKSSVHTSGLCPPGSARHRQKPAGTPKLLSTQQSLPVLPGPILENLVPNPTAISDLSAQHINPRTGRKARRTLPSDAPARIKTLLSTSLPLIGPKLFNNLPGKLRNLTECSVEKFKHHLDNHLQTIPDEPPVPGYTSVSRADTNSISDQMNLQYRDAGCRGHPGESPKGLALETHLFTTHLKRPGKTPGTTTFWDLPKHTFNL</sequence>
<organism evidence="5 6">
    <name type="scientific">Chionoecetes opilio</name>
    <name type="common">Atlantic snow crab</name>
    <name type="synonym">Cancer opilio</name>
    <dbReference type="NCBI Taxonomy" id="41210"/>
    <lineage>
        <taxon>Eukaryota</taxon>
        <taxon>Metazoa</taxon>
        <taxon>Ecdysozoa</taxon>
        <taxon>Arthropoda</taxon>
        <taxon>Crustacea</taxon>
        <taxon>Multicrustacea</taxon>
        <taxon>Malacostraca</taxon>
        <taxon>Eumalacostraca</taxon>
        <taxon>Eucarida</taxon>
        <taxon>Decapoda</taxon>
        <taxon>Pleocyemata</taxon>
        <taxon>Brachyura</taxon>
        <taxon>Eubrachyura</taxon>
        <taxon>Majoidea</taxon>
        <taxon>Majidae</taxon>
        <taxon>Chionoecetes</taxon>
    </lineage>
</organism>
<dbReference type="GO" id="GO:0008146">
    <property type="term" value="F:sulfotransferase activity"/>
    <property type="evidence" value="ECO:0007669"/>
    <property type="project" value="InterPro"/>
</dbReference>
<keyword evidence="2" id="KW-0808">Transferase</keyword>
<dbReference type="Gene3D" id="3.40.50.300">
    <property type="entry name" value="P-loop containing nucleotide triphosphate hydrolases"/>
    <property type="match status" value="1"/>
</dbReference>
<evidence type="ECO:0000256" key="3">
    <source>
        <dbReference type="SAM" id="MobiDB-lite"/>
    </source>
</evidence>